<accession>A0A517ZDG5</accession>
<dbReference type="OrthoDB" id="290971at2"/>
<dbReference type="KEGG" id="mri:Mal4_48910"/>
<evidence type="ECO:0000313" key="5">
    <source>
        <dbReference type="EMBL" id="QDU40533.1"/>
    </source>
</evidence>
<name>A0A517ZDG5_9PLAN</name>
<evidence type="ECO:0000313" key="6">
    <source>
        <dbReference type="Proteomes" id="UP000320496"/>
    </source>
</evidence>
<keyword evidence="2" id="KW-0119">Carbohydrate metabolism</keyword>
<keyword evidence="6" id="KW-1185">Reference proteome</keyword>
<organism evidence="5 6">
    <name type="scientific">Maioricimonas rarisocia</name>
    <dbReference type="NCBI Taxonomy" id="2528026"/>
    <lineage>
        <taxon>Bacteria</taxon>
        <taxon>Pseudomonadati</taxon>
        <taxon>Planctomycetota</taxon>
        <taxon>Planctomycetia</taxon>
        <taxon>Planctomycetales</taxon>
        <taxon>Planctomycetaceae</taxon>
        <taxon>Maioricimonas</taxon>
    </lineage>
</organism>
<dbReference type="Proteomes" id="UP000320496">
    <property type="component" value="Chromosome"/>
</dbReference>
<dbReference type="GO" id="GO:0000272">
    <property type="term" value="P:polysaccharide catabolic process"/>
    <property type="evidence" value="ECO:0007669"/>
    <property type="project" value="UniProtKB-KW"/>
</dbReference>
<dbReference type="RefSeq" id="WP_145371816.1">
    <property type="nucleotide sequence ID" value="NZ_CP036275.1"/>
</dbReference>
<gene>
    <name evidence="5" type="ORF">Mal4_48910</name>
</gene>
<sequence>MGVMRFHVYPRELVQDWPEASRAFISGFDGRIYPTRVDFDDAVMTCRRPHSDSGKLHVAWPVEGFGRPVLSTASLPEREEPYLLPLELARGKIVEIRDQSAGWAMLRMEIPPAFEVKQKQAFRRFSQASAAQETPEVAARLASEALAFACEAAELLAGAYVEQRLTNQRQLANHPPALVGCDLGFGVPSAQHHHLLRRTFDSAVVPIEWRHIEPTEGEYVWDVCDRLIASCIQDRIIVRGGPFIRLTQNGMPPWLDQWSHDFLNLQSFVCDFVETAISRYMGRIRIWEVSAYGNTGDGSNLSEEQRLALVARTLETAIRTDADSQFFIRIDRPWGEYQAAGQHRLSPFQFVDALVRSNLGLSGVNLEIAVGYLPNGSGFRDALSFSRLIDVWSQLGIQIHVTLAFPSCNQADTLADPHVRVDRPQWKAPWSPQAQADWLNEFLPLLIAKPAVTGVYWGHFQDGVTHDYPHSGLIAADGTVKPAFDVIRLHHAVHRFDDDTDLEMPSLSP</sequence>
<evidence type="ECO:0000256" key="2">
    <source>
        <dbReference type="ARBA" id="ARBA00023277"/>
    </source>
</evidence>
<feature type="domain" description="GH10" evidence="4">
    <location>
        <begin position="192"/>
        <end position="289"/>
    </location>
</feature>
<dbReference type="AlphaFoldDB" id="A0A517ZDG5"/>
<dbReference type="Pfam" id="PF00331">
    <property type="entry name" value="Glyco_hydro_10"/>
    <property type="match status" value="1"/>
</dbReference>
<evidence type="ECO:0000259" key="4">
    <source>
        <dbReference type="Pfam" id="PF00331"/>
    </source>
</evidence>
<dbReference type="GO" id="GO:0004553">
    <property type="term" value="F:hydrolase activity, hydrolyzing O-glycosyl compounds"/>
    <property type="evidence" value="ECO:0007669"/>
    <property type="project" value="InterPro"/>
</dbReference>
<reference evidence="5 6" key="1">
    <citation type="submission" date="2019-02" db="EMBL/GenBank/DDBJ databases">
        <title>Deep-cultivation of Planctomycetes and their phenomic and genomic characterization uncovers novel biology.</title>
        <authorList>
            <person name="Wiegand S."/>
            <person name="Jogler M."/>
            <person name="Boedeker C."/>
            <person name="Pinto D."/>
            <person name="Vollmers J."/>
            <person name="Rivas-Marin E."/>
            <person name="Kohn T."/>
            <person name="Peeters S.H."/>
            <person name="Heuer A."/>
            <person name="Rast P."/>
            <person name="Oberbeckmann S."/>
            <person name="Bunk B."/>
            <person name="Jeske O."/>
            <person name="Meyerdierks A."/>
            <person name="Storesund J.E."/>
            <person name="Kallscheuer N."/>
            <person name="Luecker S."/>
            <person name="Lage O.M."/>
            <person name="Pohl T."/>
            <person name="Merkel B.J."/>
            <person name="Hornburger P."/>
            <person name="Mueller R.-W."/>
            <person name="Bruemmer F."/>
            <person name="Labrenz M."/>
            <person name="Spormann A.M."/>
            <person name="Op den Camp H."/>
            <person name="Overmann J."/>
            <person name="Amann R."/>
            <person name="Jetten M.S.M."/>
            <person name="Mascher T."/>
            <person name="Medema M.H."/>
            <person name="Devos D.P."/>
            <person name="Kaster A.-K."/>
            <person name="Ovreas L."/>
            <person name="Rohde M."/>
            <person name="Galperin M.Y."/>
            <person name="Jogler C."/>
        </authorList>
    </citation>
    <scope>NUCLEOTIDE SEQUENCE [LARGE SCALE GENOMIC DNA]</scope>
    <source>
        <strain evidence="5 6">Mal4</strain>
    </source>
</reference>
<dbReference type="SUPFAM" id="SSF51445">
    <property type="entry name" value="(Trans)glycosidases"/>
    <property type="match status" value="1"/>
</dbReference>
<dbReference type="Gene3D" id="3.20.20.80">
    <property type="entry name" value="Glycosidases"/>
    <property type="match status" value="1"/>
</dbReference>
<proteinExistence type="predicted"/>
<protein>
    <recommendedName>
        <fullName evidence="4">GH10 domain-containing protein</fullName>
    </recommendedName>
</protein>
<dbReference type="InterPro" id="IPR017853">
    <property type="entry name" value="GH"/>
</dbReference>
<evidence type="ECO:0000256" key="1">
    <source>
        <dbReference type="ARBA" id="ARBA00022801"/>
    </source>
</evidence>
<keyword evidence="3" id="KW-0624">Polysaccharide degradation</keyword>
<dbReference type="EMBL" id="CP036275">
    <property type="protein sequence ID" value="QDU40533.1"/>
    <property type="molecule type" value="Genomic_DNA"/>
</dbReference>
<evidence type="ECO:0000256" key="3">
    <source>
        <dbReference type="ARBA" id="ARBA00023326"/>
    </source>
</evidence>
<keyword evidence="1" id="KW-0378">Hydrolase</keyword>
<dbReference type="InterPro" id="IPR001000">
    <property type="entry name" value="GH10_dom"/>
</dbReference>